<evidence type="ECO:0000313" key="2">
    <source>
        <dbReference type="EMBL" id="HBU52158.1"/>
    </source>
</evidence>
<evidence type="ECO:0000313" key="4">
    <source>
        <dbReference type="Proteomes" id="UP000264779"/>
    </source>
</evidence>
<evidence type="ECO:0008006" key="5">
    <source>
        <dbReference type="Google" id="ProtNLM"/>
    </source>
</evidence>
<comment type="caution">
    <text evidence="1">The sequence shown here is derived from an EMBL/GenBank/DDBJ whole genome shotgun (WGS) entry which is preliminary data.</text>
</comment>
<evidence type="ECO:0000313" key="1">
    <source>
        <dbReference type="EMBL" id="HAW77718.1"/>
    </source>
</evidence>
<reference evidence="3 4" key="1">
    <citation type="journal article" date="2018" name="Nat. Biotechnol.">
        <title>A standardized bacterial taxonomy based on genome phylogeny substantially revises the tree of life.</title>
        <authorList>
            <person name="Parks D.H."/>
            <person name="Chuvochina M."/>
            <person name="Waite D.W."/>
            <person name="Rinke C."/>
            <person name="Skarshewski A."/>
            <person name="Chaumeil P.A."/>
            <person name="Hugenholtz P."/>
        </authorList>
    </citation>
    <scope>NUCLEOTIDE SEQUENCE [LARGE SCALE GENOMIC DNA]</scope>
    <source>
        <strain evidence="2">UBA11621</strain>
        <strain evidence="1">UBA11978</strain>
    </source>
</reference>
<evidence type="ECO:0000313" key="3">
    <source>
        <dbReference type="Proteomes" id="UP000263517"/>
    </source>
</evidence>
<dbReference type="Proteomes" id="UP000264779">
    <property type="component" value="Unassembled WGS sequence"/>
</dbReference>
<organism evidence="1 3">
    <name type="scientific">Alteromonas australica</name>
    <dbReference type="NCBI Taxonomy" id="589873"/>
    <lineage>
        <taxon>Bacteria</taxon>
        <taxon>Pseudomonadati</taxon>
        <taxon>Pseudomonadota</taxon>
        <taxon>Gammaproteobacteria</taxon>
        <taxon>Alteromonadales</taxon>
        <taxon>Alteromonadaceae</taxon>
        <taxon>Alteromonas/Salinimonas group</taxon>
        <taxon>Alteromonas</taxon>
    </lineage>
</organism>
<name>A0A349TSW3_9ALTE</name>
<dbReference type="Proteomes" id="UP000263517">
    <property type="component" value="Unassembled WGS sequence"/>
</dbReference>
<dbReference type="EMBL" id="DONK01000198">
    <property type="protein sequence ID" value="HBU52158.1"/>
    <property type="molecule type" value="Genomic_DNA"/>
</dbReference>
<protein>
    <recommendedName>
        <fullName evidence="5">Transposase</fullName>
    </recommendedName>
</protein>
<accession>A0A349TSW3</accession>
<gene>
    <name evidence="1" type="ORF">DCW74_18530</name>
    <name evidence="2" type="ORF">DEB45_12950</name>
</gene>
<dbReference type="AlphaFoldDB" id="A0A349TSW3"/>
<proteinExistence type="predicted"/>
<dbReference type="EMBL" id="DNAN01000647">
    <property type="protein sequence ID" value="HAW77718.1"/>
    <property type="molecule type" value="Genomic_DNA"/>
</dbReference>
<sequence length="63" mass="7119">MRRQIFVNGKPHYASAMLVGIVQNFIEHNYKTAEIAAEINRSTAFTHALVVSIKDETQMERAA</sequence>